<evidence type="ECO:0000313" key="1">
    <source>
        <dbReference type="EMBL" id="ERT07229.1"/>
    </source>
</evidence>
<proteinExistence type="predicted"/>
<sequence>MLFRELQSLNIDFFQTAKGFINLLRDPGQTESVHDIEDGLRQAKYTQVAIEYIQSQPGVKPLVEERYLAPPPNLDSLLELPSNSLGYTYASYLTKEGFDPNFYRTLNIEDDTTYIMLRLRQTHDIWHLITGFSTDVVGELGLQAFILAQTRRPMAIVLLAGGLLRALIKSPEEMEKLLDRIAVGYRMGAKAKPFLAQKWEENWEKPISQWRRELGVELAEVYTP</sequence>
<dbReference type="EMBL" id="AUZM01000024">
    <property type="protein sequence ID" value="ERT07229.1"/>
    <property type="molecule type" value="Genomic_DNA"/>
</dbReference>
<accession>U7QGY2</accession>
<comment type="caution">
    <text evidence="1">The sequence shown here is derived from an EMBL/GenBank/DDBJ whole genome shotgun (WGS) entry which is preliminary data.</text>
</comment>
<dbReference type="AlphaFoldDB" id="U7QGY2"/>
<dbReference type="Pfam" id="PF05019">
    <property type="entry name" value="Coq4"/>
    <property type="match status" value="1"/>
</dbReference>
<keyword evidence="2" id="KW-1185">Reference proteome</keyword>
<gene>
    <name evidence="1" type="ORF">M595_2778</name>
</gene>
<protein>
    <recommendedName>
        <fullName evidence="3">Coenzyme Q (Ubiquinone) biosynthesis Coq4 family protein</fullName>
    </recommendedName>
</protein>
<dbReference type="PANTHER" id="PTHR12922">
    <property type="entry name" value="UBIQUINONE BIOSYNTHESIS PROTEIN"/>
    <property type="match status" value="1"/>
</dbReference>
<dbReference type="OrthoDB" id="5720816at2"/>
<dbReference type="InterPro" id="IPR007715">
    <property type="entry name" value="Coq4"/>
</dbReference>
<organism evidence="1 2">
    <name type="scientific">Lyngbya aestuarii BL J</name>
    <dbReference type="NCBI Taxonomy" id="1348334"/>
    <lineage>
        <taxon>Bacteria</taxon>
        <taxon>Bacillati</taxon>
        <taxon>Cyanobacteriota</taxon>
        <taxon>Cyanophyceae</taxon>
        <taxon>Oscillatoriophycideae</taxon>
        <taxon>Oscillatoriales</taxon>
        <taxon>Microcoleaceae</taxon>
        <taxon>Lyngbya</taxon>
    </lineage>
</organism>
<evidence type="ECO:0000313" key="2">
    <source>
        <dbReference type="Proteomes" id="UP000017127"/>
    </source>
</evidence>
<dbReference type="PANTHER" id="PTHR12922:SF7">
    <property type="entry name" value="UBIQUINONE BIOSYNTHESIS PROTEIN COQ4 HOMOLOG, MITOCHONDRIAL"/>
    <property type="match status" value="1"/>
</dbReference>
<reference evidence="1 2" key="1">
    <citation type="journal article" date="2013" name="Front. Microbiol.">
        <title>Comparative genomic analyses of the cyanobacterium, Lyngbya aestuarii BL J, a powerful hydrogen producer.</title>
        <authorList>
            <person name="Kothari A."/>
            <person name="Vaughn M."/>
            <person name="Garcia-Pichel F."/>
        </authorList>
    </citation>
    <scope>NUCLEOTIDE SEQUENCE [LARGE SCALE GENOMIC DNA]</scope>
    <source>
        <strain evidence="1 2">BL J</strain>
    </source>
</reference>
<dbReference type="Proteomes" id="UP000017127">
    <property type="component" value="Unassembled WGS sequence"/>
</dbReference>
<name>U7QGY2_9CYAN</name>
<dbReference type="PATRIC" id="fig|1348334.3.peg.2690"/>
<dbReference type="GO" id="GO:0006744">
    <property type="term" value="P:ubiquinone biosynthetic process"/>
    <property type="evidence" value="ECO:0007669"/>
    <property type="project" value="InterPro"/>
</dbReference>
<dbReference type="RefSeq" id="WP_023066562.1">
    <property type="nucleotide sequence ID" value="NZ_AUZM01000024.1"/>
</dbReference>
<evidence type="ECO:0008006" key="3">
    <source>
        <dbReference type="Google" id="ProtNLM"/>
    </source>
</evidence>